<evidence type="ECO:0000313" key="4">
    <source>
        <dbReference type="EMBL" id="AXR78035.1"/>
    </source>
</evidence>
<dbReference type="NCBIfam" id="TIGR03647">
    <property type="entry name" value="Na_symport_sm"/>
    <property type="match status" value="1"/>
</dbReference>
<dbReference type="Proteomes" id="UP000258707">
    <property type="component" value="Chromosome"/>
</dbReference>
<evidence type="ECO:0000313" key="5">
    <source>
        <dbReference type="EMBL" id="AXR81976.1"/>
    </source>
</evidence>
<name>A0A346PEU0_9EURY</name>
<protein>
    <recommendedName>
        <fullName evidence="3">Sodium symporter small subunit domain-containing protein</fullName>
    </recommendedName>
</protein>
<dbReference type="KEGG" id="nan:AArc1_1707"/>
<feature type="domain" description="Sodium symporter small subunit" evidence="3">
    <location>
        <begin position="44"/>
        <end position="123"/>
    </location>
</feature>
<accession>A0A346PR31</accession>
<gene>
    <name evidence="4" type="ORF">AArc1_1707</name>
    <name evidence="5" type="ORF">AArcMg_1973</name>
</gene>
<evidence type="ECO:0000313" key="6">
    <source>
        <dbReference type="Proteomes" id="UP000258613"/>
    </source>
</evidence>
<feature type="compositionally biased region" description="Basic and acidic residues" evidence="1">
    <location>
        <begin position="10"/>
        <end position="23"/>
    </location>
</feature>
<dbReference type="EMBL" id="CP027033">
    <property type="protein sequence ID" value="AXR81976.1"/>
    <property type="molecule type" value="Genomic_DNA"/>
</dbReference>
<feature type="transmembrane region" description="Helical" evidence="2">
    <location>
        <begin position="53"/>
        <end position="75"/>
    </location>
</feature>
<accession>A0A346PEU0</accession>
<dbReference type="AlphaFoldDB" id="A0A346PEU0"/>
<sequence length="144" mass="15736">MIATMTDGRSTSERADDTDRLETDGGTETVDYLDEKIHMFKPATPFMRDHLKVIWGLFAVWVIFTFGPVTATAIAPEAMTGTYVLGFQLHYFLTALGSPIGALVLSAVYAWRRDLLDAKYGVDHETETAADSGQAVAADGGERE</sequence>
<dbReference type="InterPro" id="IPR019886">
    <property type="entry name" value="Na_symporter_ssu"/>
</dbReference>
<evidence type="ECO:0000313" key="7">
    <source>
        <dbReference type="Proteomes" id="UP000258707"/>
    </source>
</evidence>
<keyword evidence="2" id="KW-0472">Membrane</keyword>
<keyword evidence="6" id="KW-1185">Reference proteome</keyword>
<feature type="transmembrane region" description="Helical" evidence="2">
    <location>
        <begin position="87"/>
        <end position="111"/>
    </location>
</feature>
<reference evidence="6" key="2">
    <citation type="submission" date="2018-02" db="EMBL/GenBank/DDBJ databases">
        <title>Phenotypic and genomic properties of facultatively anaerobic sulfur-reducing natronoarchaea from hypersaline soda lakes.</title>
        <authorList>
            <person name="Sorokin D.Y."/>
            <person name="Kublanov I.V."/>
            <person name="Roman P."/>
            <person name="Sinninghe Damste J.S."/>
            <person name="Golyshin P.N."/>
            <person name="Rojo D."/>
            <person name="Ciordia S."/>
            <person name="Mena M.D.C."/>
            <person name="Ferrer M."/>
            <person name="Messina E."/>
            <person name="Smedile F."/>
            <person name="La Spada G."/>
            <person name="La Cono V."/>
            <person name="Yakimov M.M."/>
        </authorList>
    </citation>
    <scope>NUCLEOTIDE SEQUENCE [LARGE SCALE GENOMIC DNA]</scope>
    <source>
        <strain evidence="6">AArc-Mg</strain>
    </source>
</reference>
<evidence type="ECO:0000256" key="1">
    <source>
        <dbReference type="SAM" id="MobiDB-lite"/>
    </source>
</evidence>
<evidence type="ECO:0000259" key="3">
    <source>
        <dbReference type="Pfam" id="PF13937"/>
    </source>
</evidence>
<dbReference type="EMBL" id="CP024047">
    <property type="protein sequence ID" value="AXR78035.1"/>
    <property type="molecule type" value="Genomic_DNA"/>
</dbReference>
<dbReference type="Proteomes" id="UP000258613">
    <property type="component" value="Chromosome"/>
</dbReference>
<feature type="region of interest" description="Disordered" evidence="1">
    <location>
        <begin position="1"/>
        <end position="26"/>
    </location>
</feature>
<dbReference type="Pfam" id="PF13937">
    <property type="entry name" value="DUF4212"/>
    <property type="match status" value="1"/>
</dbReference>
<reference evidence="7" key="1">
    <citation type="submission" date="2017-10" db="EMBL/GenBank/DDBJ databases">
        <title>Phenotypic and genomic properties of facultatively anaerobic sulfur-reducing natronoarchaea from hypersaline soda lakes.</title>
        <authorList>
            <person name="Sorokin D.Y."/>
            <person name="Kublanov I.V."/>
            <person name="Roman P."/>
            <person name="Sinninghe Damste J.S."/>
            <person name="Golyshin P.N."/>
            <person name="Rojo D."/>
            <person name="Ciordia S."/>
            <person name="Mena Md.C."/>
            <person name="Ferrer M."/>
            <person name="Messina E."/>
            <person name="Smedile F."/>
            <person name="La Spada G."/>
            <person name="La Cono V."/>
            <person name="Yakimov M.M."/>
        </authorList>
    </citation>
    <scope>NUCLEOTIDE SEQUENCE [LARGE SCALE GENOMIC DNA]</scope>
    <source>
        <strain evidence="7">AArc1</strain>
    </source>
</reference>
<dbReference type="KEGG" id="nag:AArcMg_1973"/>
<keyword evidence="2" id="KW-0812">Transmembrane</keyword>
<keyword evidence="2" id="KW-1133">Transmembrane helix</keyword>
<organism evidence="4 7">
    <name type="scientific">Natrarchaeobaculum sulfurireducens</name>
    <dbReference type="NCBI Taxonomy" id="2044521"/>
    <lineage>
        <taxon>Archaea</taxon>
        <taxon>Methanobacteriati</taxon>
        <taxon>Methanobacteriota</taxon>
        <taxon>Stenosarchaea group</taxon>
        <taxon>Halobacteria</taxon>
        <taxon>Halobacteriales</taxon>
        <taxon>Natrialbaceae</taxon>
        <taxon>Natrarchaeobaculum</taxon>
    </lineage>
</organism>
<reference evidence="4" key="3">
    <citation type="journal article" date="2019" name="Int. J. Syst. Evol. Microbiol.">
        <title>Natronolimnobius sulfurireducens sp. nov. and Halalkaliarchaeum desulfuricum gen. nov., sp. nov., the first sulfur-respiring alkaliphilic haloarchaea from hypersaline alkaline lakes.</title>
        <authorList>
            <person name="Sorokin D.Y."/>
            <person name="Yakimov M."/>
            <person name="Messina E."/>
            <person name="Merkel A.Y."/>
            <person name="Bale N.J."/>
            <person name="Sinninghe Damste J.S."/>
        </authorList>
    </citation>
    <scope>NUCLEOTIDE SEQUENCE</scope>
    <source>
        <strain evidence="5">AArc-Mg</strain>
        <strain evidence="4">AArc1</strain>
    </source>
</reference>
<evidence type="ECO:0000256" key="2">
    <source>
        <dbReference type="SAM" id="Phobius"/>
    </source>
</evidence>
<proteinExistence type="predicted"/>